<feature type="transmembrane region" description="Helical" evidence="8">
    <location>
        <begin position="167"/>
        <end position="188"/>
    </location>
</feature>
<keyword evidence="4 8" id="KW-0812">Transmembrane</keyword>
<proteinExistence type="predicted"/>
<keyword evidence="7 8" id="KW-0472">Membrane</keyword>
<keyword evidence="2" id="KW-0673">Quorum sensing</keyword>
<keyword evidence="5" id="KW-0378">Hydrolase</keyword>
<evidence type="ECO:0000256" key="2">
    <source>
        <dbReference type="ARBA" id="ARBA00022654"/>
    </source>
</evidence>
<dbReference type="InterPro" id="IPR006741">
    <property type="entry name" value="AgrB"/>
</dbReference>
<feature type="transmembrane region" description="Helical" evidence="8">
    <location>
        <begin position="84"/>
        <end position="101"/>
    </location>
</feature>
<dbReference type="GO" id="GO:0009372">
    <property type="term" value="P:quorum sensing"/>
    <property type="evidence" value="ECO:0007669"/>
    <property type="project" value="UniProtKB-KW"/>
</dbReference>
<evidence type="ECO:0000256" key="3">
    <source>
        <dbReference type="ARBA" id="ARBA00022670"/>
    </source>
</evidence>
<keyword evidence="1" id="KW-1003">Cell membrane</keyword>
<evidence type="ECO:0000313" key="9">
    <source>
        <dbReference type="EMBL" id="KQC84074.1"/>
    </source>
</evidence>
<organism evidence="9 10">
    <name type="scientific">Butyribacter intestini</name>
    <dbReference type="NCBI Taxonomy" id="1703332"/>
    <lineage>
        <taxon>Bacteria</taxon>
        <taxon>Bacillati</taxon>
        <taxon>Bacillota</taxon>
        <taxon>Clostridia</taxon>
        <taxon>Lachnospirales</taxon>
        <taxon>Lachnospiraceae</taxon>
        <taxon>Butyribacter</taxon>
    </lineage>
</organism>
<dbReference type="GO" id="GO:0008233">
    <property type="term" value="F:peptidase activity"/>
    <property type="evidence" value="ECO:0007669"/>
    <property type="project" value="UniProtKB-KW"/>
</dbReference>
<dbReference type="GO" id="GO:0016020">
    <property type="term" value="C:membrane"/>
    <property type="evidence" value="ECO:0007669"/>
    <property type="project" value="InterPro"/>
</dbReference>
<evidence type="ECO:0008006" key="11">
    <source>
        <dbReference type="Google" id="ProtNLM"/>
    </source>
</evidence>
<gene>
    <name evidence="9" type="ORF">APZ18_14245</name>
</gene>
<evidence type="ECO:0000256" key="1">
    <source>
        <dbReference type="ARBA" id="ARBA00022475"/>
    </source>
</evidence>
<dbReference type="EMBL" id="LLKB01000007">
    <property type="protein sequence ID" value="KQC84074.1"/>
    <property type="molecule type" value="Genomic_DNA"/>
</dbReference>
<keyword evidence="3" id="KW-0645">Protease</keyword>
<protein>
    <recommendedName>
        <fullName evidence="11">Accessory gene regulator protein</fullName>
    </recommendedName>
</protein>
<evidence type="ECO:0000313" key="10">
    <source>
        <dbReference type="Proteomes" id="UP000050833"/>
    </source>
</evidence>
<keyword evidence="10" id="KW-1185">Reference proteome</keyword>
<feature type="transmembrane region" description="Helical" evidence="8">
    <location>
        <begin position="59"/>
        <end position="77"/>
    </location>
</feature>
<comment type="caution">
    <text evidence="9">The sequence shown here is derived from an EMBL/GenBank/DDBJ whole genome shotgun (WGS) entry which is preliminary data.</text>
</comment>
<sequence length="195" mass="21923">MIISKKISSSIAETLSANNIISEQEIPIYSYCLDYIIELFFLFIFAVLYGVFSHKLPETLIFLAVFTPLRSFGGGFHASTPKRCAILSLITFVFVLYSGAISSALTWQWTAAFAISLSVIAVLSPVGTKNRPMTPERKISLKKRCLLFCVILTILYIFFYLHNLQRLYGTLAICMLINLINIVAGYILEKKTTNI</sequence>
<accession>A0AAW3JQQ5</accession>
<evidence type="ECO:0000256" key="4">
    <source>
        <dbReference type="ARBA" id="ARBA00022692"/>
    </source>
</evidence>
<feature type="transmembrane region" description="Helical" evidence="8">
    <location>
        <begin position="35"/>
        <end position="53"/>
    </location>
</feature>
<dbReference type="Pfam" id="PF04647">
    <property type="entry name" value="AgrB"/>
    <property type="match status" value="1"/>
</dbReference>
<dbReference type="SMART" id="SM00793">
    <property type="entry name" value="AgrB"/>
    <property type="match status" value="1"/>
</dbReference>
<feature type="transmembrane region" description="Helical" evidence="8">
    <location>
        <begin position="145"/>
        <end position="161"/>
    </location>
</feature>
<dbReference type="AlphaFoldDB" id="A0AAW3JQQ5"/>
<name>A0AAW3JQQ5_9FIRM</name>
<dbReference type="GO" id="GO:0006508">
    <property type="term" value="P:proteolysis"/>
    <property type="evidence" value="ECO:0007669"/>
    <property type="project" value="UniProtKB-KW"/>
</dbReference>
<reference evidence="9 10" key="1">
    <citation type="submission" date="2015-10" db="EMBL/GenBank/DDBJ databases">
        <title>Butyribacter intestini gen. nov., sp. nov., a butyric acid-producing bacterium of the family Lachnospiraceae isolated from the human faeces.</title>
        <authorList>
            <person name="Zou Y."/>
            <person name="Xue W."/>
            <person name="Luo G."/>
            <person name="Lv M."/>
        </authorList>
    </citation>
    <scope>NUCLEOTIDE SEQUENCE [LARGE SCALE GENOMIC DNA]</scope>
    <source>
        <strain evidence="9 10">TF01-11</strain>
    </source>
</reference>
<dbReference type="Proteomes" id="UP000050833">
    <property type="component" value="Unassembled WGS sequence"/>
</dbReference>
<feature type="transmembrane region" description="Helical" evidence="8">
    <location>
        <begin position="107"/>
        <end position="124"/>
    </location>
</feature>
<evidence type="ECO:0000256" key="8">
    <source>
        <dbReference type="SAM" id="Phobius"/>
    </source>
</evidence>
<evidence type="ECO:0000256" key="6">
    <source>
        <dbReference type="ARBA" id="ARBA00022989"/>
    </source>
</evidence>
<evidence type="ECO:0000256" key="7">
    <source>
        <dbReference type="ARBA" id="ARBA00023136"/>
    </source>
</evidence>
<dbReference type="RefSeq" id="WP_022014133.1">
    <property type="nucleotide sequence ID" value="NZ_JAQDCV010000009.1"/>
</dbReference>
<keyword evidence="6 8" id="KW-1133">Transmembrane helix</keyword>
<evidence type="ECO:0000256" key="5">
    <source>
        <dbReference type="ARBA" id="ARBA00022801"/>
    </source>
</evidence>